<dbReference type="PROSITE" id="PS51459">
    <property type="entry name" value="FIDO"/>
    <property type="match status" value="1"/>
</dbReference>
<keyword evidence="1" id="KW-0067">ATP-binding</keyword>
<feature type="active site" evidence="2">
    <location>
        <position position="218"/>
    </location>
</feature>
<name>A0A9X2IH22_9ACTN</name>
<evidence type="ECO:0000256" key="1">
    <source>
        <dbReference type="PIRSR" id="PIRSR038925-1"/>
    </source>
</evidence>
<dbReference type="InterPro" id="IPR036597">
    <property type="entry name" value="Fido-like_dom_sf"/>
</dbReference>
<dbReference type="Pfam" id="PF13784">
    <property type="entry name" value="Fic_N"/>
    <property type="match status" value="1"/>
</dbReference>
<evidence type="ECO:0000256" key="2">
    <source>
        <dbReference type="PIRSR" id="PIRSR640198-1"/>
    </source>
</evidence>
<dbReference type="InterPro" id="IPR025758">
    <property type="entry name" value="Fic/DOC_N"/>
</dbReference>
<feature type="binding site" evidence="1">
    <location>
        <position position="218"/>
    </location>
    <ligand>
        <name>ATP</name>
        <dbReference type="ChEBI" id="CHEBI:30616"/>
    </ligand>
</feature>
<dbReference type="Gene3D" id="1.10.3290.10">
    <property type="entry name" value="Fido-like domain"/>
    <property type="match status" value="1"/>
</dbReference>
<feature type="binding site" evidence="3">
    <location>
        <begin position="222"/>
        <end position="229"/>
    </location>
    <ligand>
        <name>ATP</name>
        <dbReference type="ChEBI" id="CHEBI:30616"/>
    </ligand>
</feature>
<dbReference type="Proteomes" id="UP001139485">
    <property type="component" value="Unassembled WGS sequence"/>
</dbReference>
<keyword evidence="6" id="KW-1185">Reference proteome</keyword>
<dbReference type="AlphaFoldDB" id="A0A9X2IH22"/>
<gene>
    <name evidence="5" type="ORF">M8330_20190</name>
</gene>
<feature type="binding site" evidence="3">
    <location>
        <begin position="260"/>
        <end position="261"/>
    </location>
    <ligand>
        <name>ATP</name>
        <dbReference type="ChEBI" id="CHEBI:30616"/>
    </ligand>
</feature>
<dbReference type="PIRSF" id="PIRSF038925">
    <property type="entry name" value="AMP-prot_trans"/>
    <property type="match status" value="1"/>
</dbReference>
<dbReference type="RefSeq" id="WP_250828796.1">
    <property type="nucleotide sequence ID" value="NZ_JAMOIL010000041.1"/>
</dbReference>
<dbReference type="PANTHER" id="PTHR13504:SF38">
    <property type="entry name" value="FIDO DOMAIN-CONTAINING PROTEIN"/>
    <property type="match status" value="1"/>
</dbReference>
<dbReference type="EMBL" id="JAMOIL010000041">
    <property type="protein sequence ID" value="MCM0622613.1"/>
    <property type="molecule type" value="Genomic_DNA"/>
</dbReference>
<sequence>MKPEDFTAPDFGSATREPGNRWAFWYFKPAPMPRDLGLRSVTVRALSEADSSLGRLQGLGTLIKDPELLLGPYLTQEALASSRIEGTQASLSEVLQAEAGGTPSQSEDVAEVERYISATRQGYQLVKELPITQRLILQLHKTLLSGVRGQEKLPGEFRRTPVWVGSTTDSPDTAIYVPPLPGDLPEALADWEQFVNTPGDLPTLIRCGLMHYQFETIHPFLDGNGRIGRLLINLMLVEEGRLATPLLYLSGYLEQHRREYYERLQAVRERGEVEEWLQFFLTAVRRAADDAVVRAEQLVEVRERYIKEANATRSNLHSLVELIFSNPFMTVARLQAKTDMTPQGARNIIKDAAARGWLAEIGTMGRGGRMYWVASELYGIIESPWTYTESDHP</sequence>
<dbReference type="InterPro" id="IPR026287">
    <property type="entry name" value="SoFic-like"/>
</dbReference>
<feature type="binding site" evidence="1">
    <location>
        <position position="260"/>
    </location>
    <ligand>
        <name>ATP</name>
        <dbReference type="ChEBI" id="CHEBI:30616"/>
    </ligand>
</feature>
<dbReference type="InterPro" id="IPR040198">
    <property type="entry name" value="Fido_containing"/>
</dbReference>
<reference evidence="5" key="1">
    <citation type="submission" date="2022-05" db="EMBL/GenBank/DDBJ databases">
        <authorList>
            <person name="Tuo L."/>
        </authorList>
    </citation>
    <scope>NUCLEOTIDE SEQUENCE</scope>
    <source>
        <strain evidence="5">BSK12Z-4</strain>
    </source>
</reference>
<evidence type="ECO:0000313" key="5">
    <source>
        <dbReference type="EMBL" id="MCM0622613.1"/>
    </source>
</evidence>
<proteinExistence type="predicted"/>
<feature type="domain" description="Fido" evidence="4">
    <location>
        <begin position="131"/>
        <end position="282"/>
    </location>
</feature>
<evidence type="ECO:0000313" key="6">
    <source>
        <dbReference type="Proteomes" id="UP001139485"/>
    </source>
</evidence>
<dbReference type="PANTHER" id="PTHR13504">
    <property type="entry name" value="FIDO DOMAIN-CONTAINING PROTEIN DDB_G0283145"/>
    <property type="match status" value="1"/>
</dbReference>
<dbReference type="InterPro" id="IPR003812">
    <property type="entry name" value="Fido"/>
</dbReference>
<evidence type="ECO:0000256" key="3">
    <source>
        <dbReference type="PIRSR" id="PIRSR640198-2"/>
    </source>
</evidence>
<organism evidence="5 6">
    <name type="scientific">Nocardioides bruguierae</name>
    <dbReference type="NCBI Taxonomy" id="2945102"/>
    <lineage>
        <taxon>Bacteria</taxon>
        <taxon>Bacillati</taxon>
        <taxon>Actinomycetota</taxon>
        <taxon>Actinomycetes</taxon>
        <taxon>Propionibacteriales</taxon>
        <taxon>Nocardioidaceae</taxon>
        <taxon>Nocardioides</taxon>
    </lineage>
</organism>
<dbReference type="GO" id="GO:0005524">
    <property type="term" value="F:ATP binding"/>
    <property type="evidence" value="ECO:0007669"/>
    <property type="project" value="UniProtKB-KW"/>
</dbReference>
<dbReference type="SUPFAM" id="SSF140931">
    <property type="entry name" value="Fic-like"/>
    <property type="match status" value="1"/>
</dbReference>
<feature type="binding site" evidence="1">
    <location>
        <position position="85"/>
    </location>
    <ligand>
        <name>ATP</name>
        <dbReference type="ChEBI" id="CHEBI:30616"/>
    </ligand>
</feature>
<dbReference type="Pfam" id="PF02661">
    <property type="entry name" value="Fic"/>
    <property type="match status" value="1"/>
</dbReference>
<keyword evidence="1" id="KW-0547">Nucleotide-binding</keyword>
<feature type="binding site" evidence="1">
    <location>
        <begin position="223"/>
        <end position="229"/>
    </location>
    <ligand>
        <name>ATP</name>
        <dbReference type="ChEBI" id="CHEBI:30616"/>
    </ligand>
</feature>
<evidence type="ECO:0000259" key="4">
    <source>
        <dbReference type="PROSITE" id="PS51459"/>
    </source>
</evidence>
<comment type="caution">
    <text evidence="5">The sequence shown here is derived from an EMBL/GenBank/DDBJ whole genome shotgun (WGS) entry which is preliminary data.</text>
</comment>
<accession>A0A9X2IH22</accession>
<protein>
    <submittedName>
        <fullName evidence="5">Fic family protein</fullName>
    </submittedName>
</protein>